<reference evidence="2" key="1">
    <citation type="journal article" date="2015" name="Genome Announc.">
        <title>Draft genome sequence of the cellulolytic fungus Chaetomium globosum.</title>
        <authorList>
            <person name="Cuomo C.A."/>
            <person name="Untereiner W.A."/>
            <person name="Ma L.-J."/>
            <person name="Grabherr M."/>
            <person name="Birren B.W."/>
        </authorList>
    </citation>
    <scope>NUCLEOTIDE SEQUENCE [LARGE SCALE GENOMIC DNA]</scope>
    <source>
        <strain evidence="2">ATCC 6205 / CBS 148.51 / DSM 1962 / NBRC 6347 / NRRL 1970</strain>
    </source>
</reference>
<name>Q2GP13_CHAGB</name>
<dbReference type="HOGENOM" id="CLU_1481815_0_0_1"/>
<dbReference type="AlphaFoldDB" id="Q2GP13"/>
<dbReference type="EMBL" id="CH408035">
    <property type="protein sequence ID" value="EAQ83887.1"/>
    <property type="molecule type" value="Genomic_DNA"/>
</dbReference>
<dbReference type="OrthoDB" id="10316340at2759"/>
<dbReference type="RefSeq" id="XP_001228218.1">
    <property type="nucleotide sequence ID" value="XM_001228217.1"/>
</dbReference>
<gene>
    <name evidence="1" type="ORF">CHGG_10291</name>
</gene>
<dbReference type="Proteomes" id="UP000001056">
    <property type="component" value="Unassembled WGS sequence"/>
</dbReference>
<accession>Q2GP13</accession>
<protein>
    <submittedName>
        <fullName evidence="1">Uncharacterized protein</fullName>
    </submittedName>
</protein>
<dbReference type="VEuPathDB" id="FungiDB:CHGG_10291"/>
<organism evidence="1 2">
    <name type="scientific">Chaetomium globosum (strain ATCC 6205 / CBS 148.51 / DSM 1962 / NBRC 6347 / NRRL 1970)</name>
    <name type="common">Soil fungus</name>
    <dbReference type="NCBI Taxonomy" id="306901"/>
    <lineage>
        <taxon>Eukaryota</taxon>
        <taxon>Fungi</taxon>
        <taxon>Dikarya</taxon>
        <taxon>Ascomycota</taxon>
        <taxon>Pezizomycotina</taxon>
        <taxon>Sordariomycetes</taxon>
        <taxon>Sordariomycetidae</taxon>
        <taxon>Sordariales</taxon>
        <taxon>Chaetomiaceae</taxon>
        <taxon>Chaetomium</taxon>
    </lineage>
</organism>
<dbReference type="InParanoid" id="Q2GP13"/>
<keyword evidence="2" id="KW-1185">Reference proteome</keyword>
<sequence length="182" mass="19657">MGTRCRASGARWYSDGPEAKIRARRHPKVSDACRKRRKGEGITTFIQQPDVEVLLRNSRSMLALSSTVPAVGVPRMRSRAEGPGPPMRLAAPVQAAVLRRHTLGTGLDMQILMGPKVPLLSHGPERGVGEASACACRPRFVVGGGGFGNLGTETTEEFEWDDVNWFLSGVTAFSRRSAAADK</sequence>
<proteinExistence type="predicted"/>
<dbReference type="GeneID" id="4396033"/>
<evidence type="ECO:0000313" key="2">
    <source>
        <dbReference type="Proteomes" id="UP000001056"/>
    </source>
</evidence>
<evidence type="ECO:0000313" key="1">
    <source>
        <dbReference type="EMBL" id="EAQ83887.1"/>
    </source>
</evidence>